<dbReference type="GO" id="GO:0016491">
    <property type="term" value="F:oxidoreductase activity"/>
    <property type="evidence" value="ECO:0007669"/>
    <property type="project" value="InterPro"/>
</dbReference>
<organism evidence="1 2">
    <name type="scientific">Acidihalobacter aeolianus</name>
    <dbReference type="NCBI Taxonomy" id="2792603"/>
    <lineage>
        <taxon>Bacteria</taxon>
        <taxon>Pseudomonadati</taxon>
        <taxon>Pseudomonadota</taxon>
        <taxon>Gammaproteobacteria</taxon>
        <taxon>Chromatiales</taxon>
        <taxon>Ectothiorhodospiraceae</taxon>
        <taxon>Acidihalobacter</taxon>
    </lineage>
</organism>
<dbReference type="Gene3D" id="1.10.620.20">
    <property type="entry name" value="Ribonucleotide Reductase, subunit A"/>
    <property type="match status" value="1"/>
</dbReference>
<dbReference type="EMBL" id="CP017448">
    <property type="protein sequence ID" value="AOV16914.1"/>
    <property type="molecule type" value="Genomic_DNA"/>
</dbReference>
<keyword evidence="2" id="KW-1185">Reference proteome</keyword>
<dbReference type="KEGG" id="aaeo:BJI67_07415"/>
<dbReference type="AlphaFoldDB" id="A0A1D8K7H2"/>
<dbReference type="Proteomes" id="UP000095342">
    <property type="component" value="Chromosome"/>
</dbReference>
<dbReference type="InterPro" id="IPR012348">
    <property type="entry name" value="RNR-like"/>
</dbReference>
<name>A0A1D8K7H2_9GAMM</name>
<dbReference type="RefSeq" id="WP_070072497.1">
    <property type="nucleotide sequence ID" value="NZ_CP017448.1"/>
</dbReference>
<evidence type="ECO:0000313" key="1">
    <source>
        <dbReference type="EMBL" id="AOV16914.1"/>
    </source>
</evidence>
<reference evidence="1 2" key="1">
    <citation type="submission" date="2016-09" db="EMBL/GenBank/DDBJ databases">
        <title>Acidihalobacter prosperus V6 (DSM14174).</title>
        <authorList>
            <person name="Khaleque H.N."/>
            <person name="Ramsay J.P."/>
            <person name="Murphy R.J.T."/>
            <person name="Kaksonen A.H."/>
            <person name="Boxall N.J."/>
            <person name="Watkin E.L.J."/>
        </authorList>
    </citation>
    <scope>NUCLEOTIDE SEQUENCE [LARGE SCALE GENOMIC DNA]</scope>
    <source>
        <strain evidence="1 2">V6</strain>
    </source>
</reference>
<protein>
    <recommendedName>
        <fullName evidence="3">Aminobenzoate oxygenase</fullName>
    </recommendedName>
</protein>
<gene>
    <name evidence="1" type="ORF">BJI67_07415</name>
</gene>
<dbReference type="InterPro" id="IPR025859">
    <property type="entry name" value="AurF/CmlI"/>
</dbReference>
<evidence type="ECO:0008006" key="3">
    <source>
        <dbReference type="Google" id="ProtNLM"/>
    </source>
</evidence>
<dbReference type="SUPFAM" id="SSF47240">
    <property type="entry name" value="Ferritin-like"/>
    <property type="match status" value="1"/>
</dbReference>
<evidence type="ECO:0000313" key="2">
    <source>
        <dbReference type="Proteomes" id="UP000095342"/>
    </source>
</evidence>
<dbReference type="Pfam" id="PF11583">
    <property type="entry name" value="AurF"/>
    <property type="match status" value="1"/>
</dbReference>
<dbReference type="InterPro" id="IPR009078">
    <property type="entry name" value="Ferritin-like_SF"/>
</dbReference>
<sequence length="286" mass="33185">MVAEASVLTEQLNRCSSPYRDPLSRIEWDKLDMDAWWLPESAVSLYGLPIYESLPEPQRKRLSQYEFINFIEKALWLEGIFMERISRALADSLGQPSQTVYRLHELREEAGHSLMFMELIRRSRLPITSAAFKRPRLATWVGRHAPYSSAAFWIAVLIGEQVPDRMNRTIRKHRGEIAPTVYDIITVHAIDEARHIVHARETLHECFPHGGQLTPLYLPLLNRIFRQFVHAFYFPTPELYRQAGLDAPQLWARRARANPSRISFIDECVAGTVRELGAKKLPVNWR</sequence>
<proteinExistence type="predicted"/>
<accession>A0A1D8K7H2</accession>